<evidence type="ECO:0000256" key="3">
    <source>
        <dbReference type="ARBA" id="ARBA00011738"/>
    </source>
</evidence>
<dbReference type="SUPFAM" id="SSF56300">
    <property type="entry name" value="Metallo-dependent phosphatases"/>
    <property type="match status" value="1"/>
</dbReference>
<keyword evidence="5" id="KW-0732">Signal</keyword>
<feature type="domain" description="Purple acid phosphatase C-terminal" evidence="9">
    <location>
        <begin position="543"/>
        <end position="602"/>
    </location>
</feature>
<organism evidence="11 12">
    <name type="scientific">[Myrmecia] bisecta</name>
    <dbReference type="NCBI Taxonomy" id="41462"/>
    <lineage>
        <taxon>Eukaryota</taxon>
        <taxon>Viridiplantae</taxon>
        <taxon>Chlorophyta</taxon>
        <taxon>core chlorophytes</taxon>
        <taxon>Trebouxiophyceae</taxon>
        <taxon>Trebouxiales</taxon>
        <taxon>Trebouxiaceae</taxon>
        <taxon>Myrmecia</taxon>
    </lineage>
</organism>
<dbReference type="InterPro" id="IPR025733">
    <property type="entry name" value="PAPs_C"/>
</dbReference>
<evidence type="ECO:0000256" key="5">
    <source>
        <dbReference type="ARBA" id="ARBA00022729"/>
    </source>
</evidence>
<dbReference type="Pfam" id="PF16656">
    <property type="entry name" value="Pur_ac_phosph_N"/>
    <property type="match status" value="1"/>
</dbReference>
<dbReference type="CDD" id="cd00839">
    <property type="entry name" value="MPP_PAPs"/>
    <property type="match status" value="1"/>
</dbReference>
<feature type="domain" description="Purple acid phosphatase N-terminal" evidence="10">
    <location>
        <begin position="142"/>
        <end position="245"/>
    </location>
</feature>
<dbReference type="Pfam" id="PF14008">
    <property type="entry name" value="Metallophos_C"/>
    <property type="match status" value="1"/>
</dbReference>
<dbReference type="Gene3D" id="2.60.40.380">
    <property type="entry name" value="Purple acid phosphatase-like, N-terminal"/>
    <property type="match status" value="1"/>
</dbReference>
<proteinExistence type="inferred from homology"/>
<evidence type="ECO:0000256" key="7">
    <source>
        <dbReference type="RuleBase" id="RU361203"/>
    </source>
</evidence>
<comment type="caution">
    <text evidence="11">The sequence shown here is derived from an EMBL/GenBank/DDBJ whole genome shotgun (WGS) entry which is preliminary data.</text>
</comment>
<comment type="catalytic activity">
    <reaction evidence="7">
        <text>a phosphate monoester + H2O = an alcohol + phosphate</text>
        <dbReference type="Rhea" id="RHEA:15017"/>
        <dbReference type="ChEBI" id="CHEBI:15377"/>
        <dbReference type="ChEBI" id="CHEBI:30879"/>
        <dbReference type="ChEBI" id="CHEBI:43474"/>
        <dbReference type="ChEBI" id="CHEBI:67140"/>
        <dbReference type="EC" id="3.1.3.2"/>
    </reaction>
</comment>
<comment type="subcellular location">
    <subcellularLocation>
        <location evidence="1">Secreted</location>
    </subcellularLocation>
</comment>
<evidence type="ECO:0000313" key="12">
    <source>
        <dbReference type="Proteomes" id="UP001489004"/>
    </source>
</evidence>
<dbReference type="GO" id="GO:0005576">
    <property type="term" value="C:extracellular region"/>
    <property type="evidence" value="ECO:0007669"/>
    <property type="project" value="UniProtKB-SubCell"/>
</dbReference>
<dbReference type="AlphaFoldDB" id="A0AAW1QS33"/>
<comment type="subunit">
    <text evidence="3">Homodimer.</text>
</comment>
<dbReference type="InterPro" id="IPR008963">
    <property type="entry name" value="Purple_acid_Pase-like_N"/>
</dbReference>
<dbReference type="InterPro" id="IPR029052">
    <property type="entry name" value="Metallo-depent_PP-like"/>
</dbReference>
<dbReference type="GO" id="GO:0003993">
    <property type="term" value="F:acid phosphatase activity"/>
    <property type="evidence" value="ECO:0007669"/>
    <property type="project" value="UniProtKB-EC"/>
</dbReference>
<dbReference type="GO" id="GO:0046872">
    <property type="term" value="F:metal ion binding"/>
    <property type="evidence" value="ECO:0007669"/>
    <property type="project" value="InterPro"/>
</dbReference>
<dbReference type="SUPFAM" id="SSF49363">
    <property type="entry name" value="Purple acid phosphatase, N-terminal domain"/>
    <property type="match status" value="1"/>
</dbReference>
<evidence type="ECO:0000259" key="9">
    <source>
        <dbReference type="Pfam" id="PF14008"/>
    </source>
</evidence>
<comment type="similarity">
    <text evidence="2 7">Belongs to the metallophosphoesterase superfamily. Purple acid phosphatase family.</text>
</comment>
<keyword evidence="6" id="KW-0325">Glycoprotein</keyword>
<sequence>MAALVLAWSGRTVVSNALKAHPVRPAFKPRVTLKVNTTVFSHGDCVSVSWAGAKRPTQHDAIALFSPGDASPEDLDPLKYQWAMTSVHHLLNGSGSVTFRLLNQRHDVAALFFYNVSAAARFSNATLAGRSEVMQLAEPNEPLQGHLALTPDASEMLVQWTTRDAGSPVVKWGTQPGTYEHIAAGRSVTYTKEELCGAPAKTTGFVDPGALNSANMKDLQPNTWYYYVFGDQELRLFSTEASFLTGPPVGPDSSISFIATSDYGHAEVDGSQDFDYEDAGDVMNYAASGSLEEVQDCLINVIVNNESQQRASRHTTAAILADMAASKNKTLMFINGDISYARGQLTQWDVFHDNMEALLRQIPVMVQDGNHERDFPNSGDRYETNIGSGGECGIPAHKRFQMPFQLPDSRFGRGVKANEPPASWYSFDHGPVHFLQYSTEVDFSLGSPQHRFIVKDLTSVDRSQTPWVVVGGHRPIYSTSINGGGKSSVVEVAHQLRAILENVFYTHHVDLTLHGHDHIYERTCPIYRRNCLGYDEADGTAKAPVNVVIGNAGYGLGWFVNPDIPPYWESVVLEHGYLRCDANRTVLHCQEVSSMTGRLLDEFTLRKPVAWRPDQVGRRALRKKFVSKYEPLNDIETKGLSREASAESIGPVLAILQQALRDNVTLLESLRAINNRTHRLTNAVTGPDTVVDLWTTLQPVKDIMHQVAGANTTTELGATTLRDVWIPIVDRLQAVAEAYSERGGIYRSSWLDAAPPP</sequence>
<feature type="domain" description="Calcineurin-like phosphoesterase" evidence="8">
    <location>
        <begin position="313"/>
        <end position="520"/>
    </location>
</feature>
<dbReference type="InterPro" id="IPR004843">
    <property type="entry name" value="Calcineurin-like_PHP"/>
</dbReference>
<keyword evidence="7" id="KW-0378">Hydrolase</keyword>
<dbReference type="EMBL" id="JALJOR010000002">
    <property type="protein sequence ID" value="KAK9824258.1"/>
    <property type="molecule type" value="Genomic_DNA"/>
</dbReference>
<evidence type="ECO:0000256" key="1">
    <source>
        <dbReference type="ARBA" id="ARBA00004613"/>
    </source>
</evidence>
<reference evidence="11 12" key="1">
    <citation type="journal article" date="2024" name="Nat. Commun.">
        <title>Phylogenomics reveals the evolutionary origins of lichenization in chlorophyte algae.</title>
        <authorList>
            <person name="Puginier C."/>
            <person name="Libourel C."/>
            <person name="Otte J."/>
            <person name="Skaloud P."/>
            <person name="Haon M."/>
            <person name="Grisel S."/>
            <person name="Petersen M."/>
            <person name="Berrin J.G."/>
            <person name="Delaux P.M."/>
            <person name="Dal Grande F."/>
            <person name="Keller J."/>
        </authorList>
    </citation>
    <scope>NUCLEOTIDE SEQUENCE [LARGE SCALE GENOMIC DNA]</scope>
    <source>
        <strain evidence="11 12">SAG 2043</strain>
    </source>
</reference>
<accession>A0AAW1QS33</accession>
<evidence type="ECO:0000259" key="8">
    <source>
        <dbReference type="Pfam" id="PF00149"/>
    </source>
</evidence>
<gene>
    <name evidence="11" type="ORF">WJX72_008984</name>
</gene>
<evidence type="ECO:0000259" key="10">
    <source>
        <dbReference type="Pfam" id="PF16656"/>
    </source>
</evidence>
<dbReference type="Pfam" id="PF00149">
    <property type="entry name" value="Metallophos"/>
    <property type="match status" value="1"/>
</dbReference>
<evidence type="ECO:0000256" key="6">
    <source>
        <dbReference type="ARBA" id="ARBA00023180"/>
    </source>
</evidence>
<evidence type="ECO:0000313" key="11">
    <source>
        <dbReference type="EMBL" id="KAK9824258.1"/>
    </source>
</evidence>
<protein>
    <recommendedName>
        <fullName evidence="7">Purple acid phosphatase</fullName>
        <ecNumber evidence="7">3.1.3.2</ecNumber>
    </recommendedName>
</protein>
<dbReference type="EC" id="3.1.3.2" evidence="7"/>
<name>A0AAW1QS33_9CHLO</name>
<dbReference type="Proteomes" id="UP001489004">
    <property type="component" value="Unassembled WGS sequence"/>
</dbReference>
<dbReference type="Gene3D" id="3.60.21.10">
    <property type="match status" value="1"/>
</dbReference>
<dbReference type="InterPro" id="IPR015914">
    <property type="entry name" value="PAPs_N"/>
</dbReference>
<evidence type="ECO:0000256" key="4">
    <source>
        <dbReference type="ARBA" id="ARBA00022525"/>
    </source>
</evidence>
<keyword evidence="4" id="KW-0964">Secreted</keyword>
<evidence type="ECO:0000256" key="2">
    <source>
        <dbReference type="ARBA" id="ARBA00008723"/>
    </source>
</evidence>
<keyword evidence="12" id="KW-1185">Reference proteome</keyword>
<dbReference type="PANTHER" id="PTHR45778">
    <property type="entry name" value="PURPLE ACID PHOSPHATASE-RELATED"/>
    <property type="match status" value="1"/>
</dbReference>
<dbReference type="PANTHER" id="PTHR45778:SF3">
    <property type="entry name" value="PURPLE ACID PHOSPHATASE"/>
    <property type="match status" value="1"/>
</dbReference>
<dbReference type="InterPro" id="IPR041792">
    <property type="entry name" value="MPP_PAP"/>
</dbReference>